<dbReference type="OrthoDB" id="29894at10239"/>
<protein>
    <submittedName>
        <fullName evidence="2">Uncharacterized protein</fullName>
    </submittedName>
</protein>
<dbReference type="GeneID" id="18562955"/>
<evidence type="ECO:0000313" key="3">
    <source>
        <dbReference type="Proteomes" id="UP000011829"/>
    </source>
</evidence>
<evidence type="ECO:0000313" key="2">
    <source>
        <dbReference type="EMBL" id="AFH20997.1"/>
    </source>
</evidence>
<feature type="compositionally biased region" description="Basic residues" evidence="1">
    <location>
        <begin position="347"/>
        <end position="362"/>
    </location>
</feature>
<dbReference type="Proteomes" id="UP000011829">
    <property type="component" value="Segment"/>
</dbReference>
<reference evidence="2 3" key="1">
    <citation type="submission" date="2012-02" db="EMBL/GenBank/DDBJ databases">
        <title>Complete Genome Sequence of Cronobacter sakazakii Bacteriophage CR9.</title>
        <authorList>
            <person name="Shin H."/>
            <person name="Lee J.-H."/>
            <person name="Kim Y."/>
            <person name="Ryu S."/>
        </authorList>
    </citation>
    <scope>NUCLEOTIDE SEQUENCE [LARGE SCALE GENOMIC DNA]</scope>
</reference>
<dbReference type="KEGG" id="vg:18562955"/>
<evidence type="ECO:0000256" key="1">
    <source>
        <dbReference type="SAM" id="MobiDB-lite"/>
    </source>
</evidence>
<organism evidence="2 3">
    <name type="scientific">Cronobacter phage CR9</name>
    <dbReference type="NCBI Taxonomy" id="1162290"/>
    <lineage>
        <taxon>Viruses</taxon>
        <taxon>Duplodnaviria</taxon>
        <taxon>Heunggongvirae</taxon>
        <taxon>Uroviricota</taxon>
        <taxon>Caudoviricetes</taxon>
        <taxon>Vequintavirinae</taxon>
        <taxon>Certrevirus</taxon>
        <taxon>Certrevirus CR9</taxon>
    </lineage>
</organism>
<accession>M1F1A4</accession>
<sequence>MSNYKSQGQTFEEARANLNEGIFVEDPFFKNHLENIRKQRELGLVFDMDQVYGTHGAITEEQKRSVDEKIDNLPLTLVDDEVEIQDSDAFFEILKGRTPTGRLEYQFLPDLHQMPRLNKTYMPPKEGDAFICMESEIDWSRLEELCKADVPRPDLHISGEDPAIKARKHPMIFKITDLVEDEQEMKRLQETLEHNKEIEEMIGWPAPPMFIEAIPDANIVARSAADVMSELTALARKYKVQIYFGTKPALKTALYSLMYGAKKEDLDMSQLDEVSVEKAIEMYESKLRKVAVIGGHGLGFGKMAKLLADHYSSETVCIDSLDTWDLKDFFAISKVDKPARDWEQSKLRRGKGHNKFKRKGKK</sequence>
<name>M1F1A4_9CAUD</name>
<gene>
    <name evidence="2" type="ORF">CR9_113</name>
</gene>
<proteinExistence type="predicted"/>
<dbReference type="EMBL" id="JQ691611">
    <property type="protein sequence ID" value="AFH20997.1"/>
    <property type="molecule type" value="Genomic_DNA"/>
</dbReference>
<keyword evidence="3" id="KW-1185">Reference proteome</keyword>
<dbReference type="RefSeq" id="YP_009015075.1">
    <property type="nucleotide sequence ID" value="NC_023717.1"/>
</dbReference>
<feature type="region of interest" description="Disordered" evidence="1">
    <location>
        <begin position="343"/>
        <end position="362"/>
    </location>
</feature>